<dbReference type="EMBL" id="JAKVTV010000002">
    <property type="protein sequence ID" value="MCH4823146.1"/>
    <property type="molecule type" value="Genomic_DNA"/>
</dbReference>
<dbReference type="PROSITE" id="PS50112">
    <property type="entry name" value="PAS"/>
    <property type="match status" value="1"/>
</dbReference>
<dbReference type="InterPro" id="IPR000700">
    <property type="entry name" value="PAS-assoc_C"/>
</dbReference>
<keyword evidence="4" id="KW-0808">Transferase</keyword>
<dbReference type="Gene3D" id="3.30.450.20">
    <property type="entry name" value="PAS domain"/>
    <property type="match status" value="2"/>
</dbReference>
<dbReference type="GO" id="GO:0005524">
    <property type="term" value="F:ATP binding"/>
    <property type="evidence" value="ECO:0007669"/>
    <property type="project" value="UniProtKB-KW"/>
</dbReference>
<dbReference type="GO" id="GO:0005886">
    <property type="term" value="C:plasma membrane"/>
    <property type="evidence" value="ECO:0007669"/>
    <property type="project" value="TreeGrafter"/>
</dbReference>
<dbReference type="GO" id="GO:0000155">
    <property type="term" value="F:phosphorelay sensor kinase activity"/>
    <property type="evidence" value="ECO:0007669"/>
    <property type="project" value="InterPro"/>
</dbReference>
<evidence type="ECO:0000256" key="1">
    <source>
        <dbReference type="ARBA" id="ARBA00000085"/>
    </source>
</evidence>
<evidence type="ECO:0000259" key="10">
    <source>
        <dbReference type="PROSITE" id="PS50112"/>
    </source>
</evidence>
<dbReference type="FunFam" id="3.30.565.10:FF:000006">
    <property type="entry name" value="Sensor histidine kinase WalK"/>
    <property type="match status" value="1"/>
</dbReference>
<dbReference type="EC" id="2.7.13.3" evidence="2"/>
<evidence type="ECO:0000259" key="9">
    <source>
        <dbReference type="PROSITE" id="PS50109"/>
    </source>
</evidence>
<dbReference type="FunFam" id="1.10.287.130:FF:000001">
    <property type="entry name" value="Two-component sensor histidine kinase"/>
    <property type="match status" value="1"/>
</dbReference>
<dbReference type="PROSITE" id="PS50109">
    <property type="entry name" value="HIS_KIN"/>
    <property type="match status" value="1"/>
</dbReference>
<dbReference type="PANTHER" id="PTHR43047">
    <property type="entry name" value="TWO-COMPONENT HISTIDINE PROTEIN KINASE"/>
    <property type="match status" value="1"/>
</dbReference>
<feature type="domain" description="Histidine kinase" evidence="9">
    <location>
        <begin position="301"/>
        <end position="523"/>
    </location>
</feature>
<dbReference type="SUPFAM" id="SSF47384">
    <property type="entry name" value="Homodimeric domain of signal transducing histidine kinase"/>
    <property type="match status" value="1"/>
</dbReference>
<comment type="caution">
    <text evidence="12">The sequence shown here is derived from an EMBL/GenBank/DDBJ whole genome shotgun (WGS) entry which is preliminary data.</text>
</comment>
<dbReference type="NCBIfam" id="TIGR00229">
    <property type="entry name" value="sensory_box"/>
    <property type="match status" value="1"/>
</dbReference>
<dbReference type="GO" id="GO:0009927">
    <property type="term" value="F:histidine phosphotransfer kinase activity"/>
    <property type="evidence" value="ECO:0007669"/>
    <property type="project" value="TreeGrafter"/>
</dbReference>
<dbReference type="InterPro" id="IPR004358">
    <property type="entry name" value="Sig_transdc_His_kin-like_C"/>
</dbReference>
<dbReference type="AlphaFoldDB" id="A0A9X1V3T5"/>
<dbReference type="Pfam" id="PF00512">
    <property type="entry name" value="HisKA"/>
    <property type="match status" value="1"/>
</dbReference>
<dbReference type="InterPro" id="IPR003594">
    <property type="entry name" value="HATPase_dom"/>
</dbReference>
<gene>
    <name evidence="12" type="ORF">ML462_08150</name>
</gene>
<keyword evidence="6" id="KW-0902">Two-component regulatory system</keyword>
<reference evidence="12" key="1">
    <citation type="submission" date="2022-03" db="EMBL/GenBank/DDBJ databases">
        <title>Gramella crocea sp. nov., isolated from activated sludge of a seafood processing plant.</title>
        <authorList>
            <person name="Zhang X."/>
        </authorList>
    </citation>
    <scope>NUCLEOTIDE SEQUENCE</scope>
    <source>
        <strain evidence="12">YJ019</strain>
    </source>
</reference>
<evidence type="ECO:0000259" key="11">
    <source>
        <dbReference type="PROSITE" id="PS50113"/>
    </source>
</evidence>
<feature type="domain" description="PAS" evidence="10">
    <location>
        <begin position="172"/>
        <end position="242"/>
    </location>
</feature>
<comment type="catalytic activity">
    <reaction evidence="1">
        <text>ATP + protein L-histidine = ADP + protein N-phospho-L-histidine.</text>
        <dbReference type="EC" id="2.7.13.3"/>
    </reaction>
</comment>
<keyword evidence="7" id="KW-0472">Membrane</keyword>
<dbReference type="InterPro" id="IPR005467">
    <property type="entry name" value="His_kinase_dom"/>
</dbReference>
<dbReference type="SUPFAM" id="SSF55785">
    <property type="entry name" value="PYP-like sensor domain (PAS domain)"/>
    <property type="match status" value="2"/>
</dbReference>
<dbReference type="InterPro" id="IPR036890">
    <property type="entry name" value="HATPase_C_sf"/>
</dbReference>
<evidence type="ECO:0000256" key="3">
    <source>
        <dbReference type="ARBA" id="ARBA00022553"/>
    </source>
</evidence>
<dbReference type="InterPro" id="IPR036097">
    <property type="entry name" value="HisK_dim/P_sf"/>
</dbReference>
<keyword evidence="5" id="KW-0418">Kinase</keyword>
<protein>
    <recommendedName>
        <fullName evidence="2">histidine kinase</fullName>
        <ecNumber evidence="2">2.7.13.3</ecNumber>
    </recommendedName>
</protein>
<evidence type="ECO:0000256" key="8">
    <source>
        <dbReference type="SAM" id="Coils"/>
    </source>
</evidence>
<proteinExistence type="predicted"/>
<keyword evidence="13" id="KW-1185">Reference proteome</keyword>
<accession>A0A9X1V3T5</accession>
<evidence type="ECO:0000256" key="2">
    <source>
        <dbReference type="ARBA" id="ARBA00012438"/>
    </source>
</evidence>
<evidence type="ECO:0000256" key="5">
    <source>
        <dbReference type="ARBA" id="ARBA00022777"/>
    </source>
</evidence>
<keyword evidence="12" id="KW-0067">ATP-binding</keyword>
<dbReference type="InterPro" id="IPR003661">
    <property type="entry name" value="HisK_dim/P_dom"/>
</dbReference>
<dbReference type="PROSITE" id="PS50113">
    <property type="entry name" value="PAC"/>
    <property type="match status" value="1"/>
</dbReference>
<keyword evidence="12" id="KW-0547">Nucleotide-binding</keyword>
<dbReference type="InterPro" id="IPR035965">
    <property type="entry name" value="PAS-like_dom_sf"/>
</dbReference>
<dbReference type="SUPFAM" id="SSF55874">
    <property type="entry name" value="ATPase domain of HSP90 chaperone/DNA topoisomerase II/histidine kinase"/>
    <property type="match status" value="1"/>
</dbReference>
<dbReference type="SMART" id="SM00388">
    <property type="entry name" value="HisKA"/>
    <property type="match status" value="1"/>
</dbReference>
<dbReference type="InterPro" id="IPR000014">
    <property type="entry name" value="PAS"/>
</dbReference>
<feature type="domain" description="PAC" evidence="11">
    <location>
        <begin position="245"/>
        <end position="297"/>
    </location>
</feature>
<dbReference type="Gene3D" id="3.30.565.10">
    <property type="entry name" value="Histidine kinase-like ATPase, C-terminal domain"/>
    <property type="match status" value="1"/>
</dbReference>
<dbReference type="SMART" id="SM00387">
    <property type="entry name" value="HATPase_c"/>
    <property type="match status" value="1"/>
</dbReference>
<dbReference type="Gene3D" id="1.10.287.130">
    <property type="match status" value="1"/>
</dbReference>
<dbReference type="Pfam" id="PF08447">
    <property type="entry name" value="PAS_3"/>
    <property type="match status" value="1"/>
</dbReference>
<feature type="coiled-coil region" evidence="8">
    <location>
        <begin position="8"/>
        <end position="42"/>
    </location>
</feature>
<dbReference type="InterPro" id="IPR013655">
    <property type="entry name" value="PAS_fold_3"/>
</dbReference>
<evidence type="ECO:0000313" key="12">
    <source>
        <dbReference type="EMBL" id="MCH4823146.1"/>
    </source>
</evidence>
<evidence type="ECO:0000256" key="7">
    <source>
        <dbReference type="ARBA" id="ARBA00023136"/>
    </source>
</evidence>
<dbReference type="Proteomes" id="UP001139226">
    <property type="component" value="Unassembled WGS sequence"/>
</dbReference>
<keyword evidence="8" id="KW-0175">Coiled coil</keyword>
<dbReference type="CDD" id="cd00082">
    <property type="entry name" value="HisKA"/>
    <property type="match status" value="1"/>
</dbReference>
<dbReference type="InterPro" id="IPR013656">
    <property type="entry name" value="PAS_4"/>
</dbReference>
<name>A0A9X1V3T5_9FLAO</name>
<evidence type="ECO:0000256" key="6">
    <source>
        <dbReference type="ARBA" id="ARBA00023012"/>
    </source>
</evidence>
<sequence length="524" mass="60709">MSPDQRRIEELERKLNERTKEVEQLQANASYLERENLKLKEENQQYKGVIFSSASLITYLKGPEYIIEFANEPIRNVWGKGDQVVGKPLFEVIPEVREQGIEDYLNQAFYKGEPFHAQSLPVEHNVNGELIKSYFDFSYMPQRNDDGEILGIGVIALDVTSQALLHEKIRNSERQFRELVNFMPHKITVVNSEGKGIFCNQNWLDYTGKSFMEFIGQTDFEMFHPDDRKKVSSEAKNCFFKGEILDIEARIEDKNGDYKWHLIKATPIKDGEEQVTSWITSSTEIQKIKEDEKRKEDFLKLVSHELKTPVTSIKGYVQLLLATLSKKANEENNPLPVKTYLHRMENQVERLIRLISEMLDLSRIEQNELELRYEKFNLNKHVEEIVQDLTCSSINLDLKLSHDFNCEVYADKDRIGQVIINFVNNALKYSPDSNKVEISVYDHKDGQVAISVKDFGIGIAKKEQDQIFKKFYRISGNKDDTYAGFGIGLYLSNEIIERHQGKIYVKSEKGKGSKFTFTLPINQN</sequence>
<keyword evidence="3" id="KW-0597">Phosphoprotein</keyword>
<dbReference type="CDD" id="cd00130">
    <property type="entry name" value="PAS"/>
    <property type="match status" value="1"/>
</dbReference>
<organism evidence="12 13">
    <name type="scientific">Christiangramia lutea</name>
    <dbReference type="NCBI Taxonomy" id="1607951"/>
    <lineage>
        <taxon>Bacteria</taxon>
        <taxon>Pseudomonadati</taxon>
        <taxon>Bacteroidota</taxon>
        <taxon>Flavobacteriia</taxon>
        <taxon>Flavobacteriales</taxon>
        <taxon>Flavobacteriaceae</taxon>
        <taxon>Christiangramia</taxon>
    </lineage>
</organism>
<dbReference type="PANTHER" id="PTHR43047:SF72">
    <property type="entry name" value="OSMOSENSING HISTIDINE PROTEIN KINASE SLN1"/>
    <property type="match status" value="1"/>
</dbReference>
<dbReference type="Pfam" id="PF08448">
    <property type="entry name" value="PAS_4"/>
    <property type="match status" value="1"/>
</dbReference>
<dbReference type="SMART" id="SM00091">
    <property type="entry name" value="PAS"/>
    <property type="match status" value="2"/>
</dbReference>
<dbReference type="Pfam" id="PF02518">
    <property type="entry name" value="HATPase_c"/>
    <property type="match status" value="1"/>
</dbReference>
<dbReference type="RefSeq" id="WP_240713311.1">
    <property type="nucleotide sequence ID" value="NZ_JAKVTV010000002.1"/>
</dbReference>
<evidence type="ECO:0000313" key="13">
    <source>
        <dbReference type="Proteomes" id="UP001139226"/>
    </source>
</evidence>
<evidence type="ECO:0000256" key="4">
    <source>
        <dbReference type="ARBA" id="ARBA00022679"/>
    </source>
</evidence>
<dbReference type="PRINTS" id="PR00344">
    <property type="entry name" value="BCTRLSENSOR"/>
</dbReference>